<dbReference type="EMBL" id="FOGW01000054">
    <property type="protein sequence ID" value="SES15337.1"/>
    <property type="molecule type" value="Genomic_DNA"/>
</dbReference>
<keyword evidence="1" id="KW-1133">Transmembrane helix</keyword>
<keyword evidence="3" id="KW-1185">Reference proteome</keyword>
<dbReference type="Proteomes" id="UP000182471">
    <property type="component" value="Unassembled WGS sequence"/>
</dbReference>
<keyword evidence="1" id="KW-0472">Membrane</keyword>
<evidence type="ECO:0000313" key="3">
    <source>
        <dbReference type="Proteomes" id="UP000182471"/>
    </source>
</evidence>
<evidence type="ECO:0000256" key="1">
    <source>
        <dbReference type="SAM" id="Phobius"/>
    </source>
</evidence>
<keyword evidence="1" id="KW-0812">Transmembrane</keyword>
<feature type="transmembrane region" description="Helical" evidence="1">
    <location>
        <begin position="12"/>
        <end position="34"/>
    </location>
</feature>
<evidence type="ECO:0000313" key="2">
    <source>
        <dbReference type="EMBL" id="SES15337.1"/>
    </source>
</evidence>
<reference evidence="3" key="1">
    <citation type="submission" date="2016-10" db="EMBL/GenBank/DDBJ databases">
        <authorList>
            <person name="Varghese N."/>
            <person name="Submissions S."/>
        </authorList>
    </citation>
    <scope>NUCLEOTIDE SEQUENCE [LARGE SCALE GENOMIC DNA]</scope>
    <source>
        <strain evidence="3">S1b</strain>
    </source>
</reference>
<organism evidence="2 3">
    <name type="scientific">Lachnobacterium bovis</name>
    <dbReference type="NCBI Taxonomy" id="140626"/>
    <lineage>
        <taxon>Bacteria</taxon>
        <taxon>Bacillati</taxon>
        <taxon>Bacillota</taxon>
        <taxon>Clostridia</taxon>
        <taxon>Lachnospirales</taxon>
        <taxon>Lachnospiraceae</taxon>
        <taxon>Lachnobacterium</taxon>
    </lineage>
</organism>
<protein>
    <submittedName>
        <fullName evidence="2">Uncharacterized protein</fullName>
    </submittedName>
</protein>
<dbReference type="AlphaFoldDB" id="A0A1H9V260"/>
<gene>
    <name evidence="2" type="ORF">SAMN02910429_02351</name>
</gene>
<name>A0A1H9V260_9FIRM</name>
<proteinExistence type="predicted"/>
<accession>A0A1H9V260</accession>
<sequence>MRDIMSPPIDDYIILQRECLILFCTIYILTLYWYKDEKEIKVYGLSFAEVKKIAKKGVSKNMSNSELIKYMEVCREVEKYIGTQSSNTLATKITKEKNKIEENLGF</sequence>